<proteinExistence type="predicted"/>
<dbReference type="InterPro" id="IPR019775">
    <property type="entry name" value="WD40_repeat_CS"/>
</dbReference>
<evidence type="ECO:0000313" key="4">
    <source>
        <dbReference type="EMBL" id="ODQ70022.1"/>
    </source>
</evidence>
<dbReference type="Proteomes" id="UP000094385">
    <property type="component" value="Unassembled WGS sequence"/>
</dbReference>
<dbReference type="PROSITE" id="PS00678">
    <property type="entry name" value="WD_REPEATS_1"/>
    <property type="match status" value="1"/>
</dbReference>
<dbReference type="InterPro" id="IPR015943">
    <property type="entry name" value="WD40/YVTN_repeat-like_dom_sf"/>
</dbReference>
<sequence>MTVITVKDFHAEWSYALESDFECDGTPASWMSGQPVVWGSEARRLEFDDVVRAASVSADEEFLAVAIGKDVHIYGLGNLEMKQILKGHTQSVGHVEFCPLGNGGDGYMLVSASKSNGGLDTMIIIWMLDRNGMSRNEPAESVDVQGLAERATEAAMQELMLSHKWMKEEAELDKLFEGVREVVWRATASHSIKDNIVFCGELAGFGSRSFSDDGKLLVFIAENHNRHEIGVWDTVSREQRFLLKGHTDRVMWTGISPDGTTVASVCWDQTVKLWDSSTGYLKHDIGPSGGQNWTAEFSPDSKFIAFCRGSPYTVVYIHSMFDGSLISKMKASSGWVRSLAWSPQGQHVAAGGWAGVVYIWNPQTGVQEQKWQLHPGRRFGGFMEIGSLQWLDSEGKMLAFKGSEGGVNVYDMVRNQKWRSDPKKGDLTKACGLSLNYLRRTRQLVSVDADQKVRFWAVN</sequence>
<dbReference type="InterPro" id="IPR036322">
    <property type="entry name" value="WD40_repeat_dom_sf"/>
</dbReference>
<keyword evidence="2" id="KW-0677">Repeat</keyword>
<dbReference type="STRING" id="675824.A0A1E3PYP5"/>
<protein>
    <submittedName>
        <fullName evidence="4">Uncharacterized protein</fullName>
    </submittedName>
</protein>
<evidence type="ECO:0000256" key="2">
    <source>
        <dbReference type="ARBA" id="ARBA00022737"/>
    </source>
</evidence>
<dbReference type="InterPro" id="IPR001680">
    <property type="entry name" value="WD40_rpt"/>
</dbReference>
<name>A0A1E3PYP5_LIPST</name>
<dbReference type="PROSITE" id="PS50294">
    <property type="entry name" value="WD_REPEATS_REGION"/>
    <property type="match status" value="1"/>
</dbReference>
<dbReference type="EMBL" id="KV454301">
    <property type="protein sequence ID" value="ODQ70022.1"/>
    <property type="molecule type" value="Genomic_DNA"/>
</dbReference>
<accession>A0A1E3PYP5</accession>
<evidence type="ECO:0000256" key="3">
    <source>
        <dbReference type="PROSITE-ProRule" id="PRU00221"/>
    </source>
</evidence>
<dbReference type="OrthoDB" id="1367865at2759"/>
<dbReference type="AlphaFoldDB" id="A0A1E3PYP5"/>
<dbReference type="PANTHER" id="PTHR19879">
    <property type="entry name" value="TRANSCRIPTION INITIATION FACTOR TFIID"/>
    <property type="match status" value="1"/>
</dbReference>
<dbReference type="PROSITE" id="PS50082">
    <property type="entry name" value="WD_REPEATS_2"/>
    <property type="match status" value="2"/>
</dbReference>
<reference evidence="4 5" key="1">
    <citation type="journal article" date="2016" name="Proc. Natl. Acad. Sci. U.S.A.">
        <title>Comparative genomics of biotechnologically important yeasts.</title>
        <authorList>
            <person name="Riley R."/>
            <person name="Haridas S."/>
            <person name="Wolfe K.H."/>
            <person name="Lopes M.R."/>
            <person name="Hittinger C.T."/>
            <person name="Goeker M."/>
            <person name="Salamov A.A."/>
            <person name="Wisecaver J.H."/>
            <person name="Long T.M."/>
            <person name="Calvey C.H."/>
            <person name="Aerts A.L."/>
            <person name="Barry K.W."/>
            <person name="Choi C."/>
            <person name="Clum A."/>
            <person name="Coughlan A.Y."/>
            <person name="Deshpande S."/>
            <person name="Douglass A.P."/>
            <person name="Hanson S.J."/>
            <person name="Klenk H.-P."/>
            <person name="LaButti K.M."/>
            <person name="Lapidus A."/>
            <person name="Lindquist E.A."/>
            <person name="Lipzen A.M."/>
            <person name="Meier-Kolthoff J.P."/>
            <person name="Ohm R.A."/>
            <person name="Otillar R.P."/>
            <person name="Pangilinan J.L."/>
            <person name="Peng Y."/>
            <person name="Rokas A."/>
            <person name="Rosa C.A."/>
            <person name="Scheuner C."/>
            <person name="Sibirny A.A."/>
            <person name="Slot J.C."/>
            <person name="Stielow J.B."/>
            <person name="Sun H."/>
            <person name="Kurtzman C.P."/>
            <person name="Blackwell M."/>
            <person name="Grigoriev I.V."/>
            <person name="Jeffries T.W."/>
        </authorList>
    </citation>
    <scope>NUCLEOTIDE SEQUENCE [LARGE SCALE GENOMIC DNA]</scope>
    <source>
        <strain evidence="4 5">NRRL Y-11557</strain>
    </source>
</reference>
<keyword evidence="1 3" id="KW-0853">WD repeat</keyword>
<evidence type="ECO:0000313" key="5">
    <source>
        <dbReference type="Proteomes" id="UP000094385"/>
    </source>
</evidence>
<feature type="repeat" description="WD" evidence="3">
    <location>
        <begin position="329"/>
        <end position="370"/>
    </location>
</feature>
<feature type="repeat" description="WD" evidence="3">
    <location>
        <begin position="243"/>
        <end position="284"/>
    </location>
</feature>
<dbReference type="SMART" id="SM00320">
    <property type="entry name" value="WD40"/>
    <property type="match status" value="5"/>
</dbReference>
<keyword evidence="5" id="KW-1185">Reference proteome</keyword>
<organism evidence="4 5">
    <name type="scientific">Lipomyces starkeyi NRRL Y-11557</name>
    <dbReference type="NCBI Taxonomy" id="675824"/>
    <lineage>
        <taxon>Eukaryota</taxon>
        <taxon>Fungi</taxon>
        <taxon>Dikarya</taxon>
        <taxon>Ascomycota</taxon>
        <taxon>Saccharomycotina</taxon>
        <taxon>Lipomycetes</taxon>
        <taxon>Lipomycetales</taxon>
        <taxon>Lipomycetaceae</taxon>
        <taxon>Lipomyces</taxon>
    </lineage>
</organism>
<dbReference type="PANTHER" id="PTHR19879:SF9">
    <property type="entry name" value="TRANSCRIPTION INITIATION FACTOR TFIID SUBUNIT 5"/>
    <property type="match status" value="1"/>
</dbReference>
<dbReference type="Pfam" id="PF00400">
    <property type="entry name" value="WD40"/>
    <property type="match status" value="2"/>
</dbReference>
<dbReference type="SUPFAM" id="SSF50978">
    <property type="entry name" value="WD40 repeat-like"/>
    <property type="match status" value="1"/>
</dbReference>
<evidence type="ECO:0000256" key="1">
    <source>
        <dbReference type="ARBA" id="ARBA00022574"/>
    </source>
</evidence>
<gene>
    <name evidence="4" type="ORF">LIPSTDRAFT_75002</name>
</gene>
<dbReference type="Gene3D" id="2.130.10.10">
    <property type="entry name" value="YVTN repeat-like/Quinoprotein amine dehydrogenase"/>
    <property type="match status" value="3"/>
</dbReference>